<dbReference type="InterPro" id="IPR000086">
    <property type="entry name" value="NUDIX_hydrolase_dom"/>
</dbReference>
<dbReference type="InterPro" id="IPR015797">
    <property type="entry name" value="NUDIX_hydrolase-like_dom_sf"/>
</dbReference>
<gene>
    <name evidence="5" type="ORF">D0U04_18690</name>
    <name evidence="4" type="ORF">DJ93_56</name>
</gene>
<dbReference type="Gene3D" id="3.90.79.10">
    <property type="entry name" value="Nucleoside Triphosphate Pyrophosphohydrolase"/>
    <property type="match status" value="1"/>
</dbReference>
<organism evidence="4 6">
    <name type="scientific">Bacillus clarus</name>
    <dbReference type="NCBI Taxonomy" id="2338372"/>
    <lineage>
        <taxon>Bacteria</taxon>
        <taxon>Bacillati</taxon>
        <taxon>Bacillota</taxon>
        <taxon>Bacilli</taxon>
        <taxon>Bacillales</taxon>
        <taxon>Bacillaceae</taxon>
        <taxon>Bacillus</taxon>
        <taxon>Bacillus cereus group</taxon>
    </lineage>
</organism>
<proteinExistence type="predicted"/>
<dbReference type="GO" id="GO:0016787">
    <property type="term" value="F:hydrolase activity"/>
    <property type="evidence" value="ECO:0007669"/>
    <property type="project" value="UniProtKB-KW"/>
</dbReference>
<dbReference type="PROSITE" id="PS51462">
    <property type="entry name" value="NUDIX"/>
    <property type="match status" value="1"/>
</dbReference>
<dbReference type="PANTHER" id="PTHR43046">
    <property type="entry name" value="GDP-MANNOSE MANNOSYL HYDROLASE"/>
    <property type="match status" value="1"/>
</dbReference>
<reference evidence="4 6" key="1">
    <citation type="submission" date="2014-04" db="EMBL/GenBank/DDBJ databases">
        <authorList>
            <person name="Bishop-Lilly K.A."/>
            <person name="Broomall S.M."/>
            <person name="Chain P.S."/>
            <person name="Chertkov O."/>
            <person name="Coyne S.R."/>
            <person name="Daligault H.E."/>
            <person name="Davenport K.W."/>
            <person name="Erkkila T."/>
            <person name="Frey K.G."/>
            <person name="Gibbons H.S."/>
            <person name="Gu W."/>
            <person name="Jaissle J."/>
            <person name="Johnson S.L."/>
            <person name="Koroleva G.I."/>
            <person name="Ladner J.T."/>
            <person name="Lo C.-C."/>
            <person name="Minogue T.D."/>
            <person name="Munk C."/>
            <person name="Palacios G.F."/>
            <person name="Redden C.L."/>
            <person name="Rosenzweig C.N."/>
            <person name="Scholz M.B."/>
            <person name="Teshima H."/>
            <person name="Xu Y."/>
        </authorList>
    </citation>
    <scope>NUCLEOTIDE SEQUENCE [LARGE SCALE GENOMIC DNA]</scope>
    <source>
        <strain evidence="4 6">BHP</strain>
    </source>
</reference>
<evidence type="ECO:0000256" key="1">
    <source>
        <dbReference type="ARBA" id="ARBA00001946"/>
    </source>
</evidence>
<name>A0A090ZBN2_9BACI</name>
<feature type="domain" description="Nudix hydrolase" evidence="3">
    <location>
        <begin position="9"/>
        <end position="146"/>
    </location>
</feature>
<dbReference type="RefSeq" id="WP_042978786.1">
    <property type="nucleotide sequence ID" value="NZ_JMQC01000008.1"/>
</dbReference>
<dbReference type="EMBL" id="JMQC01000008">
    <property type="protein sequence ID" value="KFN01716.1"/>
    <property type="molecule type" value="Genomic_DNA"/>
</dbReference>
<dbReference type="CDD" id="cd04688">
    <property type="entry name" value="NUDIX_Hydrolase"/>
    <property type="match status" value="1"/>
</dbReference>
<evidence type="ECO:0000259" key="3">
    <source>
        <dbReference type="PROSITE" id="PS51462"/>
    </source>
</evidence>
<accession>A0A090ZBN2</accession>
<sequence length="155" mass="18413">MDLTFKVEETRFNYRVGAICKHDNKILILQDDGEDYWYVPGGRVKMLENSEDALRRELAEELGVPIVVKRLIWSVENFFTLSERKFHEISFYYEVELHELPANGADQYILEEEDRTYVFKWVPVEELNTYNLQPAFIKDKVKDLSVHTEHIVLQN</sequence>
<dbReference type="AlphaFoldDB" id="A0A090ZBN2"/>
<protein>
    <submittedName>
        <fullName evidence="4">NUDIX domain protein</fullName>
    </submittedName>
    <submittedName>
        <fullName evidence="5">NUDIX domain-containing protein</fullName>
    </submittedName>
</protein>
<comment type="caution">
    <text evidence="4">The sequence shown here is derived from an EMBL/GenBank/DDBJ whole genome shotgun (WGS) entry which is preliminary data.</text>
</comment>
<evidence type="ECO:0000256" key="2">
    <source>
        <dbReference type="ARBA" id="ARBA00022801"/>
    </source>
</evidence>
<dbReference type="PANTHER" id="PTHR43046:SF14">
    <property type="entry name" value="MUTT_NUDIX FAMILY PROTEIN"/>
    <property type="match status" value="1"/>
</dbReference>
<keyword evidence="2" id="KW-0378">Hydrolase</keyword>
<dbReference type="PATRIC" id="fig|1405.8.peg.211"/>
<dbReference type="PROSITE" id="PS00893">
    <property type="entry name" value="NUDIX_BOX"/>
    <property type="match status" value="1"/>
</dbReference>
<dbReference type="Pfam" id="PF00293">
    <property type="entry name" value="NUDIX"/>
    <property type="match status" value="1"/>
</dbReference>
<keyword evidence="7" id="KW-1185">Reference proteome</keyword>
<dbReference type="Proteomes" id="UP000029389">
    <property type="component" value="Unassembled WGS sequence"/>
</dbReference>
<reference evidence="5 7" key="2">
    <citation type="submission" date="2018-08" db="EMBL/GenBank/DDBJ databases">
        <title>Bacillus clarus sp. nov. strain PS00077A.</title>
        <authorList>
            <person name="Mendez Acevedo M."/>
            <person name="Carroll L."/>
            <person name="Mukherjee M."/>
            <person name="Wiedmann M."/>
            <person name="Kovac J."/>
        </authorList>
    </citation>
    <scope>NUCLEOTIDE SEQUENCE [LARGE SCALE GENOMIC DNA]</scope>
    <source>
        <strain evidence="5 7">PS00077A</strain>
    </source>
</reference>
<dbReference type="EMBL" id="QVOD01000025">
    <property type="protein sequence ID" value="RFT65517.1"/>
    <property type="molecule type" value="Genomic_DNA"/>
</dbReference>
<evidence type="ECO:0000313" key="4">
    <source>
        <dbReference type="EMBL" id="KFN01716.1"/>
    </source>
</evidence>
<dbReference type="STRING" id="1405.B7492_16240"/>
<evidence type="ECO:0000313" key="6">
    <source>
        <dbReference type="Proteomes" id="UP000029389"/>
    </source>
</evidence>
<dbReference type="Proteomes" id="UP000264294">
    <property type="component" value="Unassembled WGS sequence"/>
</dbReference>
<dbReference type="InterPro" id="IPR020084">
    <property type="entry name" value="NUDIX_hydrolase_CS"/>
</dbReference>
<dbReference type="SUPFAM" id="SSF55811">
    <property type="entry name" value="Nudix"/>
    <property type="match status" value="1"/>
</dbReference>
<comment type="cofactor">
    <cofactor evidence="1">
        <name>Mg(2+)</name>
        <dbReference type="ChEBI" id="CHEBI:18420"/>
    </cofactor>
</comment>
<evidence type="ECO:0000313" key="5">
    <source>
        <dbReference type="EMBL" id="RFT65517.1"/>
    </source>
</evidence>
<evidence type="ECO:0000313" key="7">
    <source>
        <dbReference type="Proteomes" id="UP000264294"/>
    </source>
</evidence>